<evidence type="ECO:0000256" key="1">
    <source>
        <dbReference type="ARBA" id="ARBA00001974"/>
    </source>
</evidence>
<keyword evidence="4 10" id="KW-0285">Flavoprotein</keyword>
<dbReference type="InterPro" id="IPR036250">
    <property type="entry name" value="AcylCo_DH-like_C"/>
</dbReference>
<dbReference type="InterPro" id="IPR009075">
    <property type="entry name" value="AcylCo_DH/oxidase_C"/>
</dbReference>
<dbReference type="PANTHER" id="PTHR48083">
    <property type="entry name" value="MEDIUM-CHAIN SPECIFIC ACYL-COA DEHYDROGENASE, MITOCHONDRIAL-RELATED"/>
    <property type="match status" value="1"/>
</dbReference>
<dbReference type="SUPFAM" id="SSF47203">
    <property type="entry name" value="Acyl-CoA dehydrogenase C-terminal domain-like"/>
    <property type="match status" value="1"/>
</dbReference>
<comment type="pathway">
    <text evidence="2">Siderophore biosynthesis; mycobactin biosynthesis.</text>
</comment>
<dbReference type="InterPro" id="IPR009100">
    <property type="entry name" value="AcylCoA_DH/oxidase_NM_dom_sf"/>
</dbReference>
<dbReference type="SUPFAM" id="SSF56645">
    <property type="entry name" value="Acyl-CoA dehydrogenase NM domain-like"/>
    <property type="match status" value="1"/>
</dbReference>
<dbReference type="InterPro" id="IPR013786">
    <property type="entry name" value="AcylCoA_DH/ox_N"/>
</dbReference>
<dbReference type="Proteomes" id="UP001500618">
    <property type="component" value="Unassembled WGS sequence"/>
</dbReference>
<dbReference type="InterPro" id="IPR006091">
    <property type="entry name" value="Acyl-CoA_Oxase/DH_mid-dom"/>
</dbReference>
<evidence type="ECO:0000313" key="14">
    <source>
        <dbReference type="EMBL" id="GAA1661227.1"/>
    </source>
</evidence>
<evidence type="ECO:0000256" key="4">
    <source>
        <dbReference type="ARBA" id="ARBA00022630"/>
    </source>
</evidence>
<comment type="caution">
    <text evidence="14">The sequence shown here is derived from an EMBL/GenBank/DDBJ whole genome shotgun (WGS) entry which is preliminary data.</text>
</comment>
<dbReference type="Gene3D" id="1.10.540.10">
    <property type="entry name" value="Acyl-CoA dehydrogenase/oxidase, N-terminal domain"/>
    <property type="match status" value="1"/>
</dbReference>
<comment type="similarity">
    <text evidence="3 10">Belongs to the acyl-CoA dehydrogenase family.</text>
</comment>
<dbReference type="InterPro" id="IPR050741">
    <property type="entry name" value="Acyl-CoA_dehydrogenase"/>
</dbReference>
<protein>
    <recommendedName>
        <fullName evidence="8">Acyl-[acyl-carrier-protein] dehydrogenase MbtN</fullName>
    </recommendedName>
    <alternativeName>
        <fullName evidence="9">Mycobactin synthase protein N</fullName>
    </alternativeName>
</protein>
<name>A0ABN2FWW7_9ACTN</name>
<evidence type="ECO:0000256" key="8">
    <source>
        <dbReference type="ARBA" id="ARBA00040394"/>
    </source>
</evidence>
<dbReference type="EMBL" id="BAAANY010000002">
    <property type="protein sequence ID" value="GAA1661227.1"/>
    <property type="molecule type" value="Genomic_DNA"/>
</dbReference>
<dbReference type="PANTHER" id="PTHR48083:SF20">
    <property type="entry name" value="LONG-CHAIN SPECIFIC ACYL-COA DEHYDROGENASE, MITOCHONDRIAL"/>
    <property type="match status" value="1"/>
</dbReference>
<dbReference type="InterPro" id="IPR046373">
    <property type="entry name" value="Acyl-CoA_Oxase/DH_mid-dom_sf"/>
</dbReference>
<evidence type="ECO:0000256" key="3">
    <source>
        <dbReference type="ARBA" id="ARBA00009347"/>
    </source>
</evidence>
<keyword evidence="5 10" id="KW-0274">FAD</keyword>
<evidence type="ECO:0000313" key="15">
    <source>
        <dbReference type="Proteomes" id="UP001500618"/>
    </source>
</evidence>
<dbReference type="Gene3D" id="1.20.140.10">
    <property type="entry name" value="Butyryl-CoA Dehydrogenase, subunit A, domain 3"/>
    <property type="match status" value="1"/>
</dbReference>
<gene>
    <name evidence="14" type="ORF">GCM10009765_08360</name>
</gene>
<comment type="function">
    <text evidence="7">Catalyzes the dehydrogenation at the alpha-beta position of ACP-bound acyl chains. This results in the introduction of a double bond in the lipidic chain, which is further transferred to the epsilon-amino group of lysine residue in the mycobactin core by MbtK.</text>
</comment>
<dbReference type="Pfam" id="PF00441">
    <property type="entry name" value="Acyl-CoA_dh_1"/>
    <property type="match status" value="1"/>
</dbReference>
<sequence>MDDDLRAVAELARTFFTKEVAPREQEFAAQGYPDRKLYQRAGELGLAGMSIPEEYGGGGGTFAHEAVLLTEQIRAGAPSLQFAVHSAIIPHYIVHYGTEEQKQRWLPKLASGEWVGAIAMTEPGTGSDLQSITTKAIPDGDEYVISGAKTFITNGYLADLVIIAAKTDPTEGAKGVSLIVAEVGDNPEGFQRGRLLQKIGQHSQDTAELFFDGLRVPKSNLIGTEEGQGFFQLMMQLPQERLIIAVAAIGVIEAAVELATAYTKERQAFGKPLFAMQNTRFELADCATIARVGRVFVDDCIAKHLRGELDVSTAAMAKSWLSEQQCAVVDRCLQLFGGYGYMLEYPIARMFTDSRVQKIYGGANEVMKELVSRTL</sequence>
<dbReference type="Pfam" id="PF02770">
    <property type="entry name" value="Acyl-CoA_dh_M"/>
    <property type="match status" value="1"/>
</dbReference>
<evidence type="ECO:0000256" key="2">
    <source>
        <dbReference type="ARBA" id="ARBA00005102"/>
    </source>
</evidence>
<evidence type="ECO:0000259" key="11">
    <source>
        <dbReference type="Pfam" id="PF00441"/>
    </source>
</evidence>
<dbReference type="InterPro" id="IPR037069">
    <property type="entry name" value="AcylCoA_DH/ox_N_sf"/>
</dbReference>
<dbReference type="Gene3D" id="2.40.110.10">
    <property type="entry name" value="Butyryl-CoA Dehydrogenase, subunit A, domain 2"/>
    <property type="match status" value="1"/>
</dbReference>
<keyword evidence="6 10" id="KW-0560">Oxidoreductase</keyword>
<evidence type="ECO:0000259" key="12">
    <source>
        <dbReference type="Pfam" id="PF02770"/>
    </source>
</evidence>
<keyword evidence="15" id="KW-1185">Reference proteome</keyword>
<organism evidence="14 15">
    <name type="scientific">Fodinicola feengrottensis</name>
    <dbReference type="NCBI Taxonomy" id="435914"/>
    <lineage>
        <taxon>Bacteria</taxon>
        <taxon>Bacillati</taxon>
        <taxon>Actinomycetota</taxon>
        <taxon>Actinomycetes</taxon>
        <taxon>Mycobacteriales</taxon>
        <taxon>Fodinicola</taxon>
    </lineage>
</organism>
<evidence type="ECO:0000256" key="9">
    <source>
        <dbReference type="ARBA" id="ARBA00042660"/>
    </source>
</evidence>
<evidence type="ECO:0000256" key="7">
    <source>
        <dbReference type="ARBA" id="ARBA00037085"/>
    </source>
</evidence>
<dbReference type="Pfam" id="PF02771">
    <property type="entry name" value="Acyl-CoA_dh_N"/>
    <property type="match status" value="1"/>
</dbReference>
<dbReference type="InterPro" id="IPR006089">
    <property type="entry name" value="Acyl-CoA_DH_CS"/>
</dbReference>
<reference evidence="14 15" key="1">
    <citation type="journal article" date="2019" name="Int. J. Syst. Evol. Microbiol.">
        <title>The Global Catalogue of Microorganisms (GCM) 10K type strain sequencing project: providing services to taxonomists for standard genome sequencing and annotation.</title>
        <authorList>
            <consortium name="The Broad Institute Genomics Platform"/>
            <consortium name="The Broad Institute Genome Sequencing Center for Infectious Disease"/>
            <person name="Wu L."/>
            <person name="Ma J."/>
        </authorList>
    </citation>
    <scope>NUCLEOTIDE SEQUENCE [LARGE SCALE GENOMIC DNA]</scope>
    <source>
        <strain evidence="14 15">JCM 14718</strain>
    </source>
</reference>
<dbReference type="PROSITE" id="PS00073">
    <property type="entry name" value="ACYL_COA_DH_2"/>
    <property type="match status" value="1"/>
</dbReference>
<evidence type="ECO:0000256" key="10">
    <source>
        <dbReference type="RuleBase" id="RU362125"/>
    </source>
</evidence>
<dbReference type="RefSeq" id="WP_344307251.1">
    <property type="nucleotide sequence ID" value="NZ_BAAANY010000002.1"/>
</dbReference>
<evidence type="ECO:0000256" key="5">
    <source>
        <dbReference type="ARBA" id="ARBA00022827"/>
    </source>
</evidence>
<evidence type="ECO:0000256" key="6">
    <source>
        <dbReference type="ARBA" id="ARBA00023002"/>
    </source>
</evidence>
<accession>A0ABN2FWW7</accession>
<feature type="domain" description="Acyl-CoA dehydrogenase/oxidase N-terminal" evidence="13">
    <location>
        <begin position="3"/>
        <end position="113"/>
    </location>
</feature>
<comment type="cofactor">
    <cofactor evidence="1 10">
        <name>FAD</name>
        <dbReference type="ChEBI" id="CHEBI:57692"/>
    </cofactor>
</comment>
<feature type="domain" description="Acyl-CoA oxidase/dehydrogenase middle" evidence="12">
    <location>
        <begin position="117"/>
        <end position="212"/>
    </location>
</feature>
<proteinExistence type="inferred from homology"/>
<feature type="domain" description="Acyl-CoA dehydrogenase/oxidase C-terminal" evidence="11">
    <location>
        <begin position="227"/>
        <end position="374"/>
    </location>
</feature>
<evidence type="ECO:0000259" key="13">
    <source>
        <dbReference type="Pfam" id="PF02771"/>
    </source>
</evidence>